<evidence type="ECO:0000313" key="12">
    <source>
        <dbReference type="EMBL" id="VAX33484.1"/>
    </source>
</evidence>
<evidence type="ECO:0000256" key="11">
    <source>
        <dbReference type="SAM" id="Phobius"/>
    </source>
</evidence>
<dbReference type="PANTHER" id="PTHR11410">
    <property type="entry name" value="ATP SYNTHASE SUBUNIT A"/>
    <property type="match status" value="1"/>
</dbReference>
<reference evidence="12" key="1">
    <citation type="submission" date="2018-06" db="EMBL/GenBank/DDBJ databases">
        <authorList>
            <person name="Zhirakovskaya E."/>
        </authorList>
    </citation>
    <scope>NUCLEOTIDE SEQUENCE</scope>
</reference>
<evidence type="ECO:0000256" key="8">
    <source>
        <dbReference type="ARBA" id="ARBA00023065"/>
    </source>
</evidence>
<organism evidence="12">
    <name type="scientific">hydrothermal vent metagenome</name>
    <dbReference type="NCBI Taxonomy" id="652676"/>
    <lineage>
        <taxon>unclassified sequences</taxon>
        <taxon>metagenomes</taxon>
        <taxon>ecological metagenomes</taxon>
    </lineage>
</organism>
<dbReference type="GO" id="GO:0016787">
    <property type="term" value="F:hydrolase activity"/>
    <property type="evidence" value="ECO:0007669"/>
    <property type="project" value="UniProtKB-KW"/>
</dbReference>
<dbReference type="InterPro" id="IPR000568">
    <property type="entry name" value="ATP_synth_F0_asu"/>
</dbReference>
<feature type="transmembrane region" description="Helical" evidence="11">
    <location>
        <begin position="93"/>
        <end position="117"/>
    </location>
</feature>
<keyword evidence="12" id="KW-0378">Hydrolase</keyword>
<dbReference type="InterPro" id="IPR035908">
    <property type="entry name" value="F0_ATP_A_sf"/>
</dbReference>
<evidence type="ECO:0000256" key="5">
    <source>
        <dbReference type="ARBA" id="ARBA00022692"/>
    </source>
</evidence>
<dbReference type="NCBIfam" id="TIGR01131">
    <property type="entry name" value="ATP_synt_6_or_A"/>
    <property type="match status" value="1"/>
</dbReference>
<dbReference type="Gene3D" id="1.20.120.220">
    <property type="entry name" value="ATP synthase, F0 complex, subunit A"/>
    <property type="match status" value="1"/>
</dbReference>
<evidence type="ECO:0000256" key="10">
    <source>
        <dbReference type="ARBA" id="ARBA00023310"/>
    </source>
</evidence>
<evidence type="ECO:0000256" key="4">
    <source>
        <dbReference type="ARBA" id="ARBA00022547"/>
    </source>
</evidence>
<evidence type="ECO:0000256" key="6">
    <source>
        <dbReference type="ARBA" id="ARBA00022781"/>
    </source>
</evidence>
<dbReference type="SUPFAM" id="SSF81336">
    <property type="entry name" value="F1F0 ATP synthase subunit A"/>
    <property type="match status" value="1"/>
</dbReference>
<keyword evidence="4" id="KW-0138">CF(0)</keyword>
<accession>A0A3B1DBS1</accession>
<keyword evidence="8" id="KW-0406">Ion transport</keyword>
<evidence type="ECO:0000256" key="1">
    <source>
        <dbReference type="ARBA" id="ARBA00004141"/>
    </source>
</evidence>
<dbReference type="CDD" id="cd00310">
    <property type="entry name" value="ATP-synt_Fo_a_6"/>
    <property type="match status" value="1"/>
</dbReference>
<dbReference type="GO" id="GO:0046933">
    <property type="term" value="F:proton-transporting ATP synthase activity, rotational mechanism"/>
    <property type="evidence" value="ECO:0007669"/>
    <property type="project" value="TreeGrafter"/>
</dbReference>
<comment type="subcellular location">
    <subcellularLocation>
        <location evidence="1">Membrane</location>
        <topology evidence="1">Multi-pass membrane protein</topology>
    </subcellularLocation>
</comment>
<keyword evidence="6" id="KW-0375">Hydrogen ion transport</keyword>
<evidence type="ECO:0000256" key="7">
    <source>
        <dbReference type="ARBA" id="ARBA00022989"/>
    </source>
</evidence>
<evidence type="ECO:0000256" key="2">
    <source>
        <dbReference type="ARBA" id="ARBA00006810"/>
    </source>
</evidence>
<dbReference type="EC" id="3.6.3.14" evidence="12"/>
<sequence>MAEGGSGGGAMDPLQNFEIHPIVEIQLGGLDLSITQPVLWMMIAVAVVFGVLTFVASTLKRSPKGLQNFIEMTVDFLRKDLVHAVVGEEGKNWFPFIATLFLFIATCNLLGLIPGSFTATSNINVTASLAIMVFVFVQFAGIKKKGLIGYAKGLVPSGIPKPILVIMIPIEIVSLLVKPFSLAVRLFANMLAGHMVIYVFLGMIILFKSVILTPLPFMGVVIMYAFEIFVALIQAYIFAVLTASYLSDALHEGH</sequence>
<dbReference type="PRINTS" id="PR00123">
    <property type="entry name" value="ATPASEA"/>
</dbReference>
<dbReference type="AlphaFoldDB" id="A0A3B1DBS1"/>
<keyword evidence="10" id="KW-0066">ATP synthesis</keyword>
<gene>
    <name evidence="12" type="ORF">MNBD_NITROSPIRAE01-12</name>
</gene>
<evidence type="ECO:0000256" key="3">
    <source>
        <dbReference type="ARBA" id="ARBA00022448"/>
    </source>
</evidence>
<dbReference type="NCBIfam" id="NF004482">
    <property type="entry name" value="PRK05815.2-4"/>
    <property type="match status" value="1"/>
</dbReference>
<keyword evidence="5 11" id="KW-0812">Transmembrane</keyword>
<keyword evidence="9 11" id="KW-0472">Membrane</keyword>
<dbReference type="Pfam" id="PF00119">
    <property type="entry name" value="ATP-synt_A"/>
    <property type="match status" value="1"/>
</dbReference>
<feature type="transmembrane region" description="Helical" evidence="11">
    <location>
        <begin position="186"/>
        <end position="207"/>
    </location>
</feature>
<dbReference type="InterPro" id="IPR045083">
    <property type="entry name" value="ATP_synth_F0_asu_bact/mt"/>
</dbReference>
<protein>
    <submittedName>
        <fullName evidence="12">ATP synthase F0 sector subunit a</fullName>
        <ecNumber evidence="12">3.6.3.14</ecNumber>
    </submittedName>
</protein>
<keyword evidence="7 11" id="KW-1133">Transmembrane helix</keyword>
<feature type="transmembrane region" description="Helical" evidence="11">
    <location>
        <begin position="163"/>
        <end position="180"/>
    </location>
</feature>
<evidence type="ECO:0000256" key="9">
    <source>
        <dbReference type="ARBA" id="ARBA00023136"/>
    </source>
</evidence>
<dbReference type="EMBL" id="UOGF01000109">
    <property type="protein sequence ID" value="VAX33484.1"/>
    <property type="molecule type" value="Genomic_DNA"/>
</dbReference>
<dbReference type="PANTHER" id="PTHR11410:SF0">
    <property type="entry name" value="ATP SYNTHASE SUBUNIT A"/>
    <property type="match status" value="1"/>
</dbReference>
<name>A0A3B1DBS1_9ZZZZ</name>
<dbReference type="InterPro" id="IPR023011">
    <property type="entry name" value="ATP_synth_F0_asu_AS"/>
</dbReference>
<comment type="similarity">
    <text evidence="2">Belongs to the ATPase A chain family.</text>
</comment>
<feature type="transmembrane region" description="Helical" evidence="11">
    <location>
        <begin position="219"/>
        <end position="246"/>
    </location>
</feature>
<feature type="transmembrane region" description="Helical" evidence="11">
    <location>
        <begin position="123"/>
        <end position="142"/>
    </location>
</feature>
<dbReference type="GO" id="GO:0045259">
    <property type="term" value="C:proton-transporting ATP synthase complex"/>
    <property type="evidence" value="ECO:0007669"/>
    <property type="project" value="UniProtKB-KW"/>
</dbReference>
<keyword evidence="3" id="KW-0813">Transport</keyword>
<dbReference type="PROSITE" id="PS00449">
    <property type="entry name" value="ATPASE_A"/>
    <property type="match status" value="1"/>
</dbReference>
<feature type="transmembrane region" description="Helical" evidence="11">
    <location>
        <begin position="38"/>
        <end position="59"/>
    </location>
</feature>
<proteinExistence type="inferred from homology"/>
<dbReference type="HAMAP" id="MF_01393">
    <property type="entry name" value="ATP_synth_a_bact"/>
    <property type="match status" value="1"/>
</dbReference>